<dbReference type="PANTHER" id="PTHR33050">
    <property type="entry name" value="REVERSE TRANSCRIPTASE DOMAIN-CONTAINING PROTEIN"/>
    <property type="match status" value="1"/>
</dbReference>
<comment type="caution">
    <text evidence="2">The sequence shown here is derived from an EMBL/GenBank/DDBJ whole genome shotgun (WGS) entry which is preliminary data.</text>
</comment>
<dbReference type="InterPro" id="IPR052055">
    <property type="entry name" value="Hepadnavirus_pol/RT"/>
</dbReference>
<reference evidence="2 3" key="1">
    <citation type="submission" date="2022-05" db="EMBL/GenBank/DDBJ databases">
        <authorList>
            <consortium name="Genoscope - CEA"/>
            <person name="William W."/>
        </authorList>
    </citation>
    <scope>NUCLEOTIDE SEQUENCE [LARGE SCALE GENOMIC DNA]</scope>
</reference>
<name>A0ABN8RBH8_9CNID</name>
<evidence type="ECO:0000313" key="2">
    <source>
        <dbReference type="EMBL" id="CAH3176581.1"/>
    </source>
</evidence>
<dbReference type="InterPro" id="IPR013762">
    <property type="entry name" value="Integrase-like_cat_sf"/>
</dbReference>
<dbReference type="CDD" id="cd09275">
    <property type="entry name" value="RNase_HI_RT_DIRS1"/>
    <property type="match status" value="1"/>
</dbReference>
<feature type="non-terminal residue" evidence="2">
    <location>
        <position position="1"/>
    </location>
</feature>
<evidence type="ECO:0000313" key="3">
    <source>
        <dbReference type="Proteomes" id="UP001159427"/>
    </source>
</evidence>
<accession>A0ABN8RBH8</accession>
<proteinExistence type="predicted"/>
<dbReference type="SUPFAM" id="SSF56349">
    <property type="entry name" value="DNA breaking-rejoining enzymes"/>
    <property type="match status" value="1"/>
</dbReference>
<dbReference type="EMBL" id="CALNXI010001764">
    <property type="protein sequence ID" value="CAH3176581.1"/>
    <property type="molecule type" value="Genomic_DNA"/>
</dbReference>
<sequence>IWAPSPKVEVSTYSEASGLGWGGFAIHINGEPAVGSWSEKESGRSSTFRELRAIRFVLDSYDEDLRGKVVCHRTDNRNAEIIMSVGSRVPDLHREAVSVYKLCRELNIRLSVQWVSRNDNSTADELSRVEDATDYMLDPKCFGYIDQLWGPHTVDRFASIKTKQLDRGDTGKLELSFLVPVDGLQQPVLHQLATVLPSNKSVPTINSALYVVSWVQKKVGHPQVTEHPFMTQVADAARRILARLPERKKPLTADQVMRIICRLEKGSLADVQVAAIFATGFFGFLRWDDLSNLVVDDLLFVDSHVALFLLQRKNDQFREG</sequence>
<protein>
    <recommendedName>
        <fullName evidence="4">RNase H type-1 domain-containing protein</fullName>
    </recommendedName>
</protein>
<dbReference type="Gene3D" id="1.10.443.10">
    <property type="entry name" value="Intergrase catalytic core"/>
    <property type="match status" value="1"/>
</dbReference>
<dbReference type="PANTHER" id="PTHR33050:SF7">
    <property type="entry name" value="RIBONUCLEASE H"/>
    <property type="match status" value="1"/>
</dbReference>
<organism evidence="2 3">
    <name type="scientific">Porites evermanni</name>
    <dbReference type="NCBI Taxonomy" id="104178"/>
    <lineage>
        <taxon>Eukaryota</taxon>
        <taxon>Metazoa</taxon>
        <taxon>Cnidaria</taxon>
        <taxon>Anthozoa</taxon>
        <taxon>Hexacorallia</taxon>
        <taxon>Scleractinia</taxon>
        <taxon>Fungiina</taxon>
        <taxon>Poritidae</taxon>
        <taxon>Porites</taxon>
    </lineage>
</organism>
<dbReference type="InterPro" id="IPR011010">
    <property type="entry name" value="DNA_brk_join_enz"/>
</dbReference>
<keyword evidence="1" id="KW-0233">DNA recombination</keyword>
<evidence type="ECO:0000256" key="1">
    <source>
        <dbReference type="ARBA" id="ARBA00023172"/>
    </source>
</evidence>
<dbReference type="Proteomes" id="UP001159427">
    <property type="component" value="Unassembled WGS sequence"/>
</dbReference>
<gene>
    <name evidence="2" type="ORF">PEVE_00010712</name>
</gene>
<evidence type="ECO:0008006" key="4">
    <source>
        <dbReference type="Google" id="ProtNLM"/>
    </source>
</evidence>
<keyword evidence="3" id="KW-1185">Reference proteome</keyword>